<sequence>MNYGKEQPLPLPDRFGTDRSHSVRAPQSPAYFGALDLGTNNCRLMVAMKTANGFRIVDSFNRSVRLGEGLQKTGQLSEHAMERTLDALRTCAHRLKHWPVLAIRGVATEACRRAANGMSFLSRVLEETGLQIDVISPREEAELAIESCSALLHREQTSRQRGLLFDIGGGSTEIAWLRIDRHARQQSLMGLVSIPVGVITMAERFPPPPLEASIQERFEYYNRMVSYVAEHLQTFEDIHRIRREISLGHVGLLGTSGTVTTLAGIALKLERYNRHAIDGLSLKGSEALAAIHTLCSLDKEGLNTHPCVGPDRSAYVLPGCAIFEAIHRVWPADTVTVADRGLRDGLLMRMAREHARPQAHHSASNSRSSFRSHYRSSTHGAWTINSAI</sequence>
<dbReference type="EMBL" id="CP014674">
    <property type="protein sequence ID" value="AOX16528.1"/>
    <property type="molecule type" value="Genomic_DNA"/>
</dbReference>
<feature type="compositionally biased region" description="Low complexity" evidence="1">
    <location>
        <begin position="360"/>
        <end position="369"/>
    </location>
</feature>
<proteinExistence type="predicted"/>
<dbReference type="InterPro" id="IPR050273">
    <property type="entry name" value="GppA/Ppx_hydrolase"/>
</dbReference>
<dbReference type="RefSeq" id="WP_070402277.1">
    <property type="nucleotide sequence ID" value="NZ_BJVW01000002.1"/>
</dbReference>
<dbReference type="Proteomes" id="UP000179145">
    <property type="component" value="Chromosome"/>
</dbReference>
<dbReference type="PANTHER" id="PTHR30005:SF0">
    <property type="entry name" value="RETROGRADE REGULATION PROTEIN 2"/>
    <property type="match status" value="1"/>
</dbReference>
<dbReference type="GO" id="GO:0016462">
    <property type="term" value="F:pyrophosphatase activity"/>
    <property type="evidence" value="ECO:0007669"/>
    <property type="project" value="TreeGrafter"/>
</dbReference>
<dbReference type="Gene3D" id="3.30.420.150">
    <property type="entry name" value="Exopolyphosphatase. Domain 2"/>
    <property type="match status" value="1"/>
</dbReference>
<dbReference type="Gene3D" id="3.30.420.40">
    <property type="match status" value="1"/>
</dbReference>
<evidence type="ECO:0000313" key="3">
    <source>
        <dbReference type="Proteomes" id="UP000179145"/>
    </source>
</evidence>
<feature type="region of interest" description="Disordered" evidence="1">
    <location>
        <begin position="1"/>
        <end position="22"/>
    </location>
</feature>
<reference evidence="2 3" key="1">
    <citation type="journal article" date="2016" name="Microb. Cell Fact.">
        <title>Dissection of exopolysaccharide biosynthesis in Kozakia baliensis.</title>
        <authorList>
            <person name="Brandt J.U."/>
            <person name="Jakob F."/>
            <person name="Behr J."/>
            <person name="Geissler A.J."/>
            <person name="Vogel R.F."/>
        </authorList>
    </citation>
    <scope>NUCLEOTIDE SEQUENCE [LARGE SCALE GENOMIC DNA]</scope>
    <source>
        <strain evidence="2 3">DSM 14400</strain>
    </source>
</reference>
<dbReference type="KEGG" id="kba:A0U89_04640"/>
<dbReference type="InterPro" id="IPR003695">
    <property type="entry name" value="Ppx_GppA_N"/>
</dbReference>
<organism evidence="2 3">
    <name type="scientific">Kozakia baliensis</name>
    <dbReference type="NCBI Taxonomy" id="153496"/>
    <lineage>
        <taxon>Bacteria</taxon>
        <taxon>Pseudomonadati</taxon>
        <taxon>Pseudomonadota</taxon>
        <taxon>Alphaproteobacteria</taxon>
        <taxon>Acetobacterales</taxon>
        <taxon>Acetobacteraceae</taxon>
        <taxon>Kozakia</taxon>
    </lineage>
</organism>
<dbReference type="AlphaFoldDB" id="A0A1D8USB4"/>
<dbReference type="Pfam" id="PF02541">
    <property type="entry name" value="Ppx-GppA"/>
    <property type="match status" value="1"/>
</dbReference>
<keyword evidence="3" id="KW-1185">Reference proteome</keyword>
<feature type="region of interest" description="Disordered" evidence="1">
    <location>
        <begin position="353"/>
        <end position="373"/>
    </location>
</feature>
<evidence type="ECO:0000313" key="2">
    <source>
        <dbReference type="EMBL" id="AOX16528.1"/>
    </source>
</evidence>
<dbReference type="SUPFAM" id="SSF53067">
    <property type="entry name" value="Actin-like ATPase domain"/>
    <property type="match status" value="2"/>
</dbReference>
<dbReference type="PANTHER" id="PTHR30005">
    <property type="entry name" value="EXOPOLYPHOSPHATASE"/>
    <property type="match status" value="1"/>
</dbReference>
<dbReference type="eggNOG" id="COG0248">
    <property type="taxonomic scope" value="Bacteria"/>
</dbReference>
<accession>A0A1D8USB4</accession>
<name>A0A1D8USB4_9PROT</name>
<evidence type="ECO:0000256" key="1">
    <source>
        <dbReference type="SAM" id="MobiDB-lite"/>
    </source>
</evidence>
<dbReference type="OrthoDB" id="9793035at2"/>
<dbReference type="InterPro" id="IPR043129">
    <property type="entry name" value="ATPase_NBD"/>
</dbReference>
<protein>
    <submittedName>
        <fullName evidence="2">Exopolyphosphatase</fullName>
    </submittedName>
</protein>
<dbReference type="STRING" id="153496.A0U89_04640"/>
<gene>
    <name evidence="2" type="ORF">A0U89_04640</name>
</gene>
<dbReference type="CDD" id="cd24054">
    <property type="entry name" value="ASKHA_NBD_AaPPX-GppA_MtPPX2-like"/>
    <property type="match status" value="1"/>
</dbReference>